<proteinExistence type="predicted"/>
<dbReference type="EMBL" id="WIAO01000033">
    <property type="protein sequence ID" value="MQM28020.1"/>
    <property type="molecule type" value="Genomic_DNA"/>
</dbReference>
<dbReference type="Gene3D" id="1.10.3300.10">
    <property type="entry name" value="Jann2411-like domain"/>
    <property type="match status" value="1"/>
</dbReference>
<comment type="caution">
    <text evidence="2">The sequence shown here is derived from an EMBL/GenBank/DDBJ whole genome shotgun (WGS) entry which is preliminary data.</text>
</comment>
<evidence type="ECO:0000259" key="1">
    <source>
        <dbReference type="Pfam" id="PF11706"/>
    </source>
</evidence>
<dbReference type="Pfam" id="PF07336">
    <property type="entry name" value="ABATE"/>
    <property type="match status" value="1"/>
</dbReference>
<keyword evidence="3" id="KW-1185">Reference proteome</keyword>
<dbReference type="InterPro" id="IPR010852">
    <property type="entry name" value="ABATE"/>
</dbReference>
<reference evidence="2 3" key="1">
    <citation type="submission" date="2019-10" db="EMBL/GenBank/DDBJ databases">
        <title>Glycomyces albidus sp. nov., a novel actinomycete isolated from rhizosphere soil of wheat (Triticum aestivum L.).</title>
        <authorList>
            <person name="Qian L."/>
        </authorList>
    </citation>
    <scope>NUCLEOTIDE SEQUENCE [LARGE SCALE GENOMIC DNA]</scope>
    <source>
        <strain evidence="2 3">NEAU-7082</strain>
    </source>
</reference>
<evidence type="ECO:0000313" key="2">
    <source>
        <dbReference type="EMBL" id="MQM28020.1"/>
    </source>
</evidence>
<dbReference type="InterPro" id="IPR021005">
    <property type="entry name" value="Znf_CGNR"/>
</dbReference>
<accession>A0A6L5GE93</accession>
<dbReference type="SUPFAM" id="SSF160904">
    <property type="entry name" value="Jann2411-like"/>
    <property type="match status" value="1"/>
</dbReference>
<organism evidence="2 3">
    <name type="scientific">Glycomyces albidus</name>
    <dbReference type="NCBI Taxonomy" id="2656774"/>
    <lineage>
        <taxon>Bacteria</taxon>
        <taxon>Bacillati</taxon>
        <taxon>Actinomycetota</taxon>
        <taxon>Actinomycetes</taxon>
        <taxon>Glycomycetales</taxon>
        <taxon>Glycomycetaceae</taxon>
        <taxon>Glycomyces</taxon>
    </lineage>
</organism>
<name>A0A6L5GE93_9ACTN</name>
<sequence length="206" mass="22587">MGVAHPLRGARMADDVPDLYPSEPRAVRLMNTVWADKDGVHDALATTAQLERWTAQCGLPDTGRAGAADLDRARTLRGALRRLAAAAVADDRRSAVDTALSVETALADLNALMATCTPELLHGDEGFRHHWRSTAQGFERTLVDLAFEGADLLTGTSELPLRACYGPGCVLYFVRNHPRREWCSSGCGNRARVARHYQRHKQSDRA</sequence>
<dbReference type="Proteomes" id="UP000477750">
    <property type="component" value="Unassembled WGS sequence"/>
</dbReference>
<protein>
    <recommendedName>
        <fullName evidence="1">Zinc finger CGNR domain-containing protein</fullName>
    </recommendedName>
</protein>
<dbReference type="PANTHER" id="PTHR35525">
    <property type="entry name" value="BLL6575 PROTEIN"/>
    <property type="match status" value="1"/>
</dbReference>
<dbReference type="Pfam" id="PF11706">
    <property type="entry name" value="zf-CGNR"/>
    <property type="match status" value="1"/>
</dbReference>
<dbReference type="AlphaFoldDB" id="A0A6L5GE93"/>
<dbReference type="InterPro" id="IPR023286">
    <property type="entry name" value="ABATE_dom_sf"/>
</dbReference>
<gene>
    <name evidence="2" type="ORF">GFD30_20990</name>
</gene>
<evidence type="ECO:0000313" key="3">
    <source>
        <dbReference type="Proteomes" id="UP000477750"/>
    </source>
</evidence>
<dbReference type="PANTHER" id="PTHR35525:SF3">
    <property type="entry name" value="BLL6575 PROTEIN"/>
    <property type="match status" value="1"/>
</dbReference>
<feature type="domain" description="Zinc finger CGNR" evidence="1">
    <location>
        <begin position="161"/>
        <end position="200"/>
    </location>
</feature>